<gene>
    <name evidence="6" type="ORF">CHS0354_024276</name>
</gene>
<comment type="caution">
    <text evidence="6">The sequence shown here is derived from an EMBL/GenBank/DDBJ whole genome shotgun (WGS) entry which is preliminary data.</text>
</comment>
<reference evidence="6" key="2">
    <citation type="journal article" date="2021" name="Genome Biol. Evol.">
        <title>Developing a high-quality reference genome for a parasitic bivalve with doubly uniparental inheritance (Bivalvia: Unionida).</title>
        <authorList>
            <person name="Smith C.H."/>
        </authorList>
    </citation>
    <scope>NUCLEOTIDE SEQUENCE</scope>
    <source>
        <strain evidence="6">CHS0354</strain>
        <tissue evidence="6">Mantle</tissue>
    </source>
</reference>
<evidence type="ECO:0000313" key="7">
    <source>
        <dbReference type="Proteomes" id="UP001195483"/>
    </source>
</evidence>
<accession>A0AAE0SBN5</accession>
<sequence length="320" mass="35774">MGKLSVAVPHVWFIEVRKVIYVVTHVLRILGTNLRYLTTGIMDELHRMPLHYLKDDADNRLVLIVLNQPIGPYLQIFKVLWKKAIFKAATDGGVNHLHSELGEARISYLPDIISGDFDSATPSTLEYYSGKGVEIIPTPEQDETDFTKSIRITAEKTKDMQKDAVVILGGFGGRMDHVFANIDTLFVAQKLMPGVPVYLLSDVSLVTLLEKIMKTAELVTALAVIFLVTLTIGEGAPQWRPQGRFGKRYNTGEFMTAMQTFPENSEAVQPLFMEETPTDSMSTTQSKANRVCVETTFAGVFTCYRRRKSTSAIMQTDEDA</sequence>
<dbReference type="AlphaFoldDB" id="A0AAE0SBN5"/>
<evidence type="ECO:0000256" key="1">
    <source>
        <dbReference type="ARBA" id="ARBA00022679"/>
    </source>
</evidence>
<dbReference type="PANTHER" id="PTHR13622">
    <property type="entry name" value="THIAMIN PYROPHOSPHOKINASE"/>
    <property type="match status" value="1"/>
</dbReference>
<keyword evidence="7" id="KW-1185">Reference proteome</keyword>
<dbReference type="SUPFAM" id="SSF63999">
    <property type="entry name" value="Thiamin pyrophosphokinase, catalytic domain"/>
    <property type="match status" value="1"/>
</dbReference>
<dbReference type="Pfam" id="PF04263">
    <property type="entry name" value="TPK_catalytic"/>
    <property type="match status" value="1"/>
</dbReference>
<reference evidence="6" key="3">
    <citation type="submission" date="2023-05" db="EMBL/GenBank/DDBJ databases">
        <authorList>
            <person name="Smith C.H."/>
        </authorList>
    </citation>
    <scope>NUCLEOTIDE SEQUENCE</scope>
    <source>
        <strain evidence="6">CHS0354</strain>
        <tissue evidence="6">Mantle</tissue>
    </source>
</reference>
<evidence type="ECO:0000256" key="4">
    <source>
        <dbReference type="ARBA" id="ARBA00022840"/>
    </source>
</evidence>
<dbReference type="GO" id="GO:0016301">
    <property type="term" value="F:kinase activity"/>
    <property type="evidence" value="ECO:0007669"/>
    <property type="project" value="UniProtKB-KW"/>
</dbReference>
<keyword evidence="2" id="KW-0547">Nucleotide-binding</keyword>
<evidence type="ECO:0000256" key="3">
    <source>
        <dbReference type="ARBA" id="ARBA00022777"/>
    </source>
</evidence>
<dbReference type="GO" id="GO:0005524">
    <property type="term" value="F:ATP binding"/>
    <property type="evidence" value="ECO:0007669"/>
    <property type="project" value="UniProtKB-KW"/>
</dbReference>
<dbReference type="InterPro" id="IPR006282">
    <property type="entry name" value="Thi_PPkinase"/>
</dbReference>
<dbReference type="InterPro" id="IPR007371">
    <property type="entry name" value="TPK_catalytic"/>
</dbReference>
<dbReference type="Proteomes" id="UP001195483">
    <property type="component" value="Unassembled WGS sequence"/>
</dbReference>
<keyword evidence="3" id="KW-0418">Kinase</keyword>
<evidence type="ECO:0000256" key="2">
    <source>
        <dbReference type="ARBA" id="ARBA00022741"/>
    </source>
</evidence>
<dbReference type="InterPro" id="IPR036759">
    <property type="entry name" value="TPK_catalytic_sf"/>
</dbReference>
<dbReference type="PANTHER" id="PTHR13622:SF8">
    <property type="entry name" value="THIAMIN PYROPHOSPHOKINASE 1"/>
    <property type="match status" value="1"/>
</dbReference>
<dbReference type="CDD" id="cd07995">
    <property type="entry name" value="TPK"/>
    <property type="match status" value="1"/>
</dbReference>
<dbReference type="GO" id="GO:0009229">
    <property type="term" value="P:thiamine diphosphate biosynthetic process"/>
    <property type="evidence" value="ECO:0007669"/>
    <property type="project" value="InterPro"/>
</dbReference>
<feature type="domain" description="Thiamin pyrophosphokinase catalytic" evidence="5">
    <location>
        <begin position="77"/>
        <end position="189"/>
    </location>
</feature>
<keyword evidence="1" id="KW-0808">Transferase</keyword>
<protein>
    <recommendedName>
        <fullName evidence="5">Thiamin pyrophosphokinase catalytic domain-containing protein</fullName>
    </recommendedName>
</protein>
<dbReference type="Gene3D" id="3.40.50.10240">
    <property type="entry name" value="Thiamin pyrophosphokinase, catalytic domain"/>
    <property type="match status" value="1"/>
</dbReference>
<dbReference type="GO" id="GO:0006772">
    <property type="term" value="P:thiamine metabolic process"/>
    <property type="evidence" value="ECO:0007669"/>
    <property type="project" value="InterPro"/>
</dbReference>
<dbReference type="GO" id="GO:0004788">
    <property type="term" value="F:thiamine diphosphokinase activity"/>
    <property type="evidence" value="ECO:0007669"/>
    <property type="project" value="InterPro"/>
</dbReference>
<evidence type="ECO:0000259" key="5">
    <source>
        <dbReference type="Pfam" id="PF04263"/>
    </source>
</evidence>
<organism evidence="6 7">
    <name type="scientific">Potamilus streckersoni</name>
    <dbReference type="NCBI Taxonomy" id="2493646"/>
    <lineage>
        <taxon>Eukaryota</taxon>
        <taxon>Metazoa</taxon>
        <taxon>Spiralia</taxon>
        <taxon>Lophotrochozoa</taxon>
        <taxon>Mollusca</taxon>
        <taxon>Bivalvia</taxon>
        <taxon>Autobranchia</taxon>
        <taxon>Heteroconchia</taxon>
        <taxon>Palaeoheterodonta</taxon>
        <taxon>Unionida</taxon>
        <taxon>Unionoidea</taxon>
        <taxon>Unionidae</taxon>
        <taxon>Ambleminae</taxon>
        <taxon>Lampsilini</taxon>
        <taxon>Potamilus</taxon>
    </lineage>
</organism>
<reference evidence="6" key="1">
    <citation type="journal article" date="2021" name="Genome Biol. Evol.">
        <title>A High-Quality Reference Genome for a Parasitic Bivalve with Doubly Uniparental Inheritance (Bivalvia: Unionida).</title>
        <authorList>
            <person name="Smith C.H."/>
        </authorList>
    </citation>
    <scope>NUCLEOTIDE SEQUENCE</scope>
    <source>
        <strain evidence="6">CHS0354</strain>
    </source>
</reference>
<evidence type="ECO:0000313" key="6">
    <source>
        <dbReference type="EMBL" id="KAK3588385.1"/>
    </source>
</evidence>
<keyword evidence="4" id="KW-0067">ATP-binding</keyword>
<dbReference type="NCBIfam" id="TIGR01378">
    <property type="entry name" value="thi_PPkinase"/>
    <property type="match status" value="1"/>
</dbReference>
<dbReference type="EMBL" id="JAEAOA010001438">
    <property type="protein sequence ID" value="KAK3588385.1"/>
    <property type="molecule type" value="Genomic_DNA"/>
</dbReference>
<proteinExistence type="predicted"/>
<name>A0AAE0SBN5_9BIVA</name>